<evidence type="ECO:0000313" key="4">
    <source>
        <dbReference type="Proteomes" id="UP000311382"/>
    </source>
</evidence>
<keyword evidence="2" id="KW-0472">Membrane</keyword>
<comment type="caution">
    <text evidence="3">The sequence shown here is derived from an EMBL/GenBank/DDBJ whole genome shotgun (WGS) entry which is preliminary data.</text>
</comment>
<sequence>MAFNGMSSVPSVSQRTLAVTATQFSSFATPAITVPFPSVYGGQSQIPFTFTGTATWAATRVPTTLGGAAATAGVHSINSQASAAGYRTHDYGNSGSGGGWPTWATAVIAACGGAAIILLVLGLWCWRHRRKQKAARKRAAAAGYGQDEGKRRRKMSKHGAAYTEEPTAMQNNPRRNRAAAAAAVGAAGAGAAGRSRSNQASASRSQSRTRRAGTLHDYPVAPGLAGGVPDSPSRNQIRSRDLAALGISRPSSASPSIRRQYEQDPATHPNAYPVDGLAYPAFAVPRERRSRDFSNGSQNGLLAPVGPFAYQEGDTRGSGGGGAGYRTPPRRSPNTAWGEFDSPGQNGSPARLLGSAEKGAYGYADDTPRSSMTMSTRGTGGGAYRWDRDPDLDEHMPDAAAVSAALGRAMMGESSIDGHDAGVGMTYGGPDDGSHWANDSRSLSTHGYGAHARAPELRRSTTPTYAPPETTTTTTTAATSRAPSRQRDVDSARTSTYGHHHRLQRSTTPDGPPIGALHAPIVFDGRTDAHGHGRSGIGESAGYSREGRNVHSRASTYATAEDAEGQDEYGAPKGAYAR</sequence>
<evidence type="ECO:0000256" key="1">
    <source>
        <dbReference type="SAM" id="MobiDB-lite"/>
    </source>
</evidence>
<feature type="region of interest" description="Disordered" evidence="1">
    <location>
        <begin position="137"/>
        <end position="273"/>
    </location>
</feature>
<accession>A0A5C5G8E9</accession>
<dbReference type="EMBL" id="SOZI01000001">
    <property type="protein sequence ID" value="TNY24662.1"/>
    <property type="molecule type" value="Genomic_DNA"/>
</dbReference>
<protein>
    <submittedName>
        <fullName evidence="3">Uncharacterized protein</fullName>
    </submittedName>
</protein>
<dbReference type="AlphaFoldDB" id="A0A5C5G8E9"/>
<keyword evidence="4" id="KW-1185">Reference proteome</keyword>
<feature type="compositionally biased region" description="Low complexity" evidence="1">
    <location>
        <begin position="192"/>
        <end position="206"/>
    </location>
</feature>
<name>A0A5C5G8E9_9BASI</name>
<feature type="region of interest" description="Disordered" evidence="1">
    <location>
        <begin position="289"/>
        <end position="383"/>
    </location>
</feature>
<feature type="transmembrane region" description="Helical" evidence="2">
    <location>
        <begin position="103"/>
        <end position="126"/>
    </location>
</feature>
<dbReference type="OrthoDB" id="2525806at2759"/>
<dbReference type="Proteomes" id="UP000311382">
    <property type="component" value="Unassembled WGS sequence"/>
</dbReference>
<proteinExistence type="predicted"/>
<evidence type="ECO:0000256" key="2">
    <source>
        <dbReference type="SAM" id="Phobius"/>
    </source>
</evidence>
<gene>
    <name evidence="3" type="ORF">DMC30DRAFT_1487</name>
</gene>
<feature type="compositionally biased region" description="Low complexity" evidence="1">
    <location>
        <begin position="247"/>
        <end position="258"/>
    </location>
</feature>
<feature type="region of interest" description="Disordered" evidence="1">
    <location>
        <begin position="436"/>
        <end position="578"/>
    </location>
</feature>
<evidence type="ECO:0000313" key="3">
    <source>
        <dbReference type="EMBL" id="TNY24662.1"/>
    </source>
</evidence>
<organism evidence="3 4">
    <name type="scientific">Rhodotorula diobovata</name>
    <dbReference type="NCBI Taxonomy" id="5288"/>
    <lineage>
        <taxon>Eukaryota</taxon>
        <taxon>Fungi</taxon>
        <taxon>Dikarya</taxon>
        <taxon>Basidiomycota</taxon>
        <taxon>Pucciniomycotina</taxon>
        <taxon>Microbotryomycetes</taxon>
        <taxon>Sporidiobolales</taxon>
        <taxon>Sporidiobolaceae</taxon>
        <taxon>Rhodotorula</taxon>
    </lineage>
</organism>
<keyword evidence="2" id="KW-0812">Transmembrane</keyword>
<reference evidence="3 4" key="1">
    <citation type="submission" date="2019-03" db="EMBL/GenBank/DDBJ databases">
        <title>Rhodosporidium diobovatum UCD-FST 08-225 genome sequencing, assembly, and annotation.</title>
        <authorList>
            <person name="Fakankun I.U."/>
            <person name="Fristensky B."/>
            <person name="Levin D.B."/>
        </authorList>
    </citation>
    <scope>NUCLEOTIDE SEQUENCE [LARGE SCALE GENOMIC DNA]</scope>
    <source>
        <strain evidence="3 4">UCD-FST 08-225</strain>
    </source>
</reference>
<feature type="compositionally biased region" description="Low complexity" evidence="1">
    <location>
        <begin position="461"/>
        <end position="479"/>
    </location>
</feature>
<keyword evidence="2" id="KW-1133">Transmembrane helix</keyword>